<evidence type="ECO:0000313" key="2">
    <source>
        <dbReference type="EMBL" id="KAL0367107.1"/>
    </source>
</evidence>
<feature type="domain" description="Reverse transcriptase Ty1/copia-type" evidence="1">
    <location>
        <begin position="3"/>
        <end position="94"/>
    </location>
</feature>
<organism evidence="2">
    <name type="scientific">Sesamum radiatum</name>
    <name type="common">Black benniseed</name>
    <dbReference type="NCBI Taxonomy" id="300843"/>
    <lineage>
        <taxon>Eukaryota</taxon>
        <taxon>Viridiplantae</taxon>
        <taxon>Streptophyta</taxon>
        <taxon>Embryophyta</taxon>
        <taxon>Tracheophyta</taxon>
        <taxon>Spermatophyta</taxon>
        <taxon>Magnoliopsida</taxon>
        <taxon>eudicotyledons</taxon>
        <taxon>Gunneridae</taxon>
        <taxon>Pentapetalae</taxon>
        <taxon>asterids</taxon>
        <taxon>lamiids</taxon>
        <taxon>Lamiales</taxon>
        <taxon>Pedaliaceae</taxon>
        <taxon>Sesamum</taxon>
    </lineage>
</organism>
<name>A0AAW2QGU3_SESRA</name>
<comment type="caution">
    <text evidence="2">The sequence shown here is derived from an EMBL/GenBank/DDBJ whole genome shotgun (WGS) entry which is preliminary data.</text>
</comment>
<dbReference type="EMBL" id="JACGWJ010000015">
    <property type="protein sequence ID" value="KAL0367107.1"/>
    <property type="molecule type" value="Genomic_DNA"/>
</dbReference>
<sequence>KIAIDSRWLFKLELNPNGSIQRHKVHLVAKGYNQVEGVDYLDSFSLAAKIVTERVFLTVAVSKSWPLLQLDINNAFLHGHLDEDVCMVPPEGYTQARSR</sequence>
<protein>
    <submittedName>
        <fullName evidence="2">Retrovirus-related Pol polyprotein from transposon RE1</fullName>
    </submittedName>
</protein>
<evidence type="ECO:0000259" key="1">
    <source>
        <dbReference type="Pfam" id="PF07727"/>
    </source>
</evidence>
<dbReference type="Pfam" id="PF07727">
    <property type="entry name" value="RVT_2"/>
    <property type="match status" value="1"/>
</dbReference>
<reference evidence="2" key="1">
    <citation type="submission" date="2020-06" db="EMBL/GenBank/DDBJ databases">
        <authorList>
            <person name="Li T."/>
            <person name="Hu X."/>
            <person name="Zhang T."/>
            <person name="Song X."/>
            <person name="Zhang H."/>
            <person name="Dai N."/>
            <person name="Sheng W."/>
            <person name="Hou X."/>
            <person name="Wei L."/>
        </authorList>
    </citation>
    <scope>NUCLEOTIDE SEQUENCE</scope>
    <source>
        <strain evidence="2">G02</strain>
        <tissue evidence="2">Leaf</tissue>
    </source>
</reference>
<feature type="non-terminal residue" evidence="2">
    <location>
        <position position="1"/>
    </location>
</feature>
<dbReference type="AlphaFoldDB" id="A0AAW2QGU3"/>
<accession>A0AAW2QGU3</accession>
<gene>
    <name evidence="2" type="ORF">Sradi_3600800</name>
</gene>
<proteinExistence type="predicted"/>
<reference evidence="2" key="2">
    <citation type="journal article" date="2024" name="Plant">
        <title>Genomic evolution and insights into agronomic trait innovations of Sesamum species.</title>
        <authorList>
            <person name="Miao H."/>
            <person name="Wang L."/>
            <person name="Qu L."/>
            <person name="Liu H."/>
            <person name="Sun Y."/>
            <person name="Le M."/>
            <person name="Wang Q."/>
            <person name="Wei S."/>
            <person name="Zheng Y."/>
            <person name="Lin W."/>
            <person name="Duan Y."/>
            <person name="Cao H."/>
            <person name="Xiong S."/>
            <person name="Wang X."/>
            <person name="Wei L."/>
            <person name="Li C."/>
            <person name="Ma Q."/>
            <person name="Ju M."/>
            <person name="Zhao R."/>
            <person name="Li G."/>
            <person name="Mu C."/>
            <person name="Tian Q."/>
            <person name="Mei H."/>
            <person name="Zhang T."/>
            <person name="Gao T."/>
            <person name="Zhang H."/>
        </authorList>
    </citation>
    <scope>NUCLEOTIDE SEQUENCE</scope>
    <source>
        <strain evidence="2">G02</strain>
    </source>
</reference>
<dbReference type="InterPro" id="IPR013103">
    <property type="entry name" value="RVT_2"/>
</dbReference>